<keyword evidence="2" id="KW-0407">Ion channel</keyword>
<proteinExistence type="predicted"/>
<reference evidence="2 3" key="2">
    <citation type="submission" date="2019-01" db="EMBL/GenBank/DDBJ databases">
        <title>The decoding of complex shrimp genome reveals the adaptation for benthos swimmer, frequently molting mechanism and breeding impact on genome.</title>
        <authorList>
            <person name="Sun Y."/>
            <person name="Gao Y."/>
            <person name="Yu Y."/>
        </authorList>
    </citation>
    <scope>NUCLEOTIDE SEQUENCE [LARGE SCALE GENOMIC DNA]</scope>
    <source>
        <tissue evidence="2">Muscle</tissue>
    </source>
</reference>
<dbReference type="Gene3D" id="1.10.287.70">
    <property type="match status" value="1"/>
</dbReference>
<gene>
    <name evidence="2" type="ORF">C7M84_021934</name>
</gene>
<dbReference type="GO" id="GO:0034220">
    <property type="term" value="P:monoatomic ion transmembrane transport"/>
    <property type="evidence" value="ECO:0007669"/>
    <property type="project" value="UniProtKB-KW"/>
</dbReference>
<sequence>MASLRTDLVLGLATELRQVLPYDLVWRTKIETYMGRLENAVLDAARAGYASRAPTWTMSGALLYSASLTTLVGPGGMTLRTGFSRIFAVLFSLGRALSSFSWRSAGLHPPESWQGMGGVGNAGIAGRQSPVSDGRGQESSAGAVTERQGAPRSPTQDASSESGLASTPLDDIRGASLGAAPSEPTRLTLSLGGPNRLILPPIRPTLATPQDWPRGWYVTCSPPCNVCTPFRWASPSSRRHRPALEPSVRPLHPVRHVCLTLVNHECLGESRLWSSTRSSYLTCCTCLLGSSLPPSLS</sequence>
<protein>
    <submittedName>
        <fullName evidence="2">Potassium channel subfamily K member 18</fullName>
    </submittedName>
</protein>
<dbReference type="OrthoDB" id="6433782at2759"/>
<keyword evidence="2" id="KW-0406">Ion transport</keyword>
<name>A0A3R7MSL1_PENVA</name>
<feature type="compositionally biased region" description="Polar residues" evidence="1">
    <location>
        <begin position="153"/>
        <end position="165"/>
    </location>
</feature>
<accession>A0A3R7MSL1</accession>
<evidence type="ECO:0000313" key="2">
    <source>
        <dbReference type="EMBL" id="ROT84871.1"/>
    </source>
</evidence>
<dbReference type="EMBL" id="QCYY01000482">
    <property type="protein sequence ID" value="ROT84871.1"/>
    <property type="molecule type" value="Genomic_DNA"/>
</dbReference>
<comment type="caution">
    <text evidence="2">The sequence shown here is derived from an EMBL/GenBank/DDBJ whole genome shotgun (WGS) entry which is preliminary data.</text>
</comment>
<dbReference type="Proteomes" id="UP000283509">
    <property type="component" value="Unassembled WGS sequence"/>
</dbReference>
<organism evidence="2 3">
    <name type="scientific">Penaeus vannamei</name>
    <name type="common">Whiteleg shrimp</name>
    <name type="synonym">Litopenaeus vannamei</name>
    <dbReference type="NCBI Taxonomy" id="6689"/>
    <lineage>
        <taxon>Eukaryota</taxon>
        <taxon>Metazoa</taxon>
        <taxon>Ecdysozoa</taxon>
        <taxon>Arthropoda</taxon>
        <taxon>Crustacea</taxon>
        <taxon>Multicrustacea</taxon>
        <taxon>Malacostraca</taxon>
        <taxon>Eumalacostraca</taxon>
        <taxon>Eucarida</taxon>
        <taxon>Decapoda</taxon>
        <taxon>Dendrobranchiata</taxon>
        <taxon>Penaeoidea</taxon>
        <taxon>Penaeidae</taxon>
        <taxon>Penaeus</taxon>
    </lineage>
</organism>
<evidence type="ECO:0000256" key="1">
    <source>
        <dbReference type="SAM" id="MobiDB-lite"/>
    </source>
</evidence>
<feature type="region of interest" description="Disordered" evidence="1">
    <location>
        <begin position="113"/>
        <end position="191"/>
    </location>
</feature>
<reference evidence="2 3" key="1">
    <citation type="submission" date="2018-04" db="EMBL/GenBank/DDBJ databases">
        <authorList>
            <person name="Zhang X."/>
            <person name="Yuan J."/>
            <person name="Li F."/>
            <person name="Xiang J."/>
        </authorList>
    </citation>
    <scope>NUCLEOTIDE SEQUENCE [LARGE SCALE GENOMIC DNA]</scope>
    <source>
        <tissue evidence="2">Muscle</tissue>
    </source>
</reference>
<keyword evidence="2" id="KW-0813">Transport</keyword>
<keyword evidence="3" id="KW-1185">Reference proteome</keyword>
<dbReference type="AlphaFoldDB" id="A0A3R7MSL1"/>
<evidence type="ECO:0000313" key="3">
    <source>
        <dbReference type="Proteomes" id="UP000283509"/>
    </source>
</evidence>